<evidence type="ECO:0000256" key="9">
    <source>
        <dbReference type="ARBA" id="ARBA00022813"/>
    </source>
</evidence>
<dbReference type="AlphaFoldDB" id="A0A7J7KNS7"/>
<evidence type="ECO:0000256" key="2">
    <source>
        <dbReference type="ARBA" id="ARBA00022473"/>
    </source>
</evidence>
<dbReference type="SUPFAM" id="SSF55166">
    <property type="entry name" value="Hedgehog/DD-peptidase"/>
    <property type="match status" value="1"/>
</dbReference>
<dbReference type="GO" id="GO:0005789">
    <property type="term" value="C:endoplasmic reticulum membrane"/>
    <property type="evidence" value="ECO:0007669"/>
    <property type="project" value="UniProtKB-SubCell"/>
</dbReference>
<accession>A0A7J7KNS7</accession>
<keyword evidence="11 14" id="KW-0472">Membrane</keyword>
<evidence type="ECO:0000256" key="6">
    <source>
        <dbReference type="ARBA" id="ARBA00022723"/>
    </source>
</evidence>
<comment type="similarity">
    <text evidence="1 14">Belongs to the hedgehog family.</text>
</comment>
<name>A0A7J7KNS7_BUGNE</name>
<evidence type="ECO:0000259" key="15">
    <source>
        <dbReference type="SMART" id="SM00306"/>
    </source>
</evidence>
<dbReference type="InterPro" id="IPR000320">
    <property type="entry name" value="Hedgehog_signalling_dom"/>
</dbReference>
<keyword evidence="14" id="KW-0333">Golgi apparatus</keyword>
<reference evidence="16" key="1">
    <citation type="submission" date="2020-06" db="EMBL/GenBank/DDBJ databases">
        <title>Draft genome of Bugula neritina, a colonial animal packing powerful symbionts and potential medicines.</title>
        <authorList>
            <person name="Rayko M."/>
        </authorList>
    </citation>
    <scope>NUCLEOTIDE SEQUENCE [LARGE SCALE GENOMIC DNA]</scope>
    <source>
        <strain evidence="16">Kwan_BN1</strain>
    </source>
</reference>
<comment type="function">
    <molecule>Protein hedgehog</molecule>
    <text evidence="14">The C-terminal part of the hedgehog protein precursor displays an autoproteolysis activity that results in the cleavage of the full-length protein into two parts (N-product and C-product). In addition, the C-terminal part displays a cholesterol transferase activity that results by the covalent attachment of a cholesterol moiety to the C-terminal of the newly generated N-product.</text>
</comment>
<keyword evidence="14" id="KW-0256">Endoplasmic reticulum</keyword>
<evidence type="ECO:0000256" key="5">
    <source>
        <dbReference type="ARBA" id="ARBA00022679"/>
    </source>
</evidence>
<dbReference type="GO" id="GO:0000139">
    <property type="term" value="C:Golgi membrane"/>
    <property type="evidence" value="ECO:0007669"/>
    <property type="project" value="UniProtKB-SubCell"/>
</dbReference>
<evidence type="ECO:0000256" key="14">
    <source>
        <dbReference type="RuleBase" id="RU280812"/>
    </source>
</evidence>
<keyword evidence="7 14" id="KW-0732">Signal</keyword>
<keyword evidence="2 14" id="KW-0217">Developmental protein</keyword>
<dbReference type="InterPro" id="IPR003587">
    <property type="entry name" value="Hint_dom_N"/>
</dbReference>
<dbReference type="GO" id="GO:0008233">
    <property type="term" value="F:peptidase activity"/>
    <property type="evidence" value="ECO:0007669"/>
    <property type="project" value="UniProtKB-UniRule"/>
</dbReference>
<dbReference type="GO" id="GO:0007224">
    <property type="term" value="P:smoothened signaling pathway"/>
    <property type="evidence" value="ECO:0007669"/>
    <property type="project" value="TreeGrafter"/>
</dbReference>
<evidence type="ECO:0000256" key="8">
    <source>
        <dbReference type="ARBA" id="ARBA00022801"/>
    </source>
</evidence>
<dbReference type="GO" id="GO:0016740">
    <property type="term" value="F:transferase activity"/>
    <property type="evidence" value="ECO:0007669"/>
    <property type="project" value="UniProtKB-KW"/>
</dbReference>
<evidence type="ECO:0000256" key="10">
    <source>
        <dbReference type="ARBA" id="ARBA00022837"/>
    </source>
</evidence>
<evidence type="ECO:0000256" key="11">
    <source>
        <dbReference type="ARBA" id="ARBA00023136"/>
    </source>
</evidence>
<protein>
    <recommendedName>
        <fullName evidence="14">Hedgehog protein</fullName>
    </recommendedName>
</protein>
<evidence type="ECO:0000256" key="1">
    <source>
        <dbReference type="ARBA" id="ARBA00010649"/>
    </source>
</evidence>
<dbReference type="FunFam" id="3.30.1380.10:FF:000005">
    <property type="entry name" value="Sonic hedgehog signaling molecule"/>
    <property type="match status" value="1"/>
</dbReference>
<dbReference type="GO" id="GO:0005113">
    <property type="term" value="F:patched binding"/>
    <property type="evidence" value="ECO:0007669"/>
    <property type="project" value="TreeGrafter"/>
</dbReference>
<dbReference type="GO" id="GO:0005509">
    <property type="term" value="F:calcium ion binding"/>
    <property type="evidence" value="ECO:0007669"/>
    <property type="project" value="TreeGrafter"/>
</dbReference>
<keyword evidence="4 14" id="KW-0645">Protease</keyword>
<dbReference type="GO" id="GO:0005886">
    <property type="term" value="C:plasma membrane"/>
    <property type="evidence" value="ECO:0007669"/>
    <property type="project" value="UniProtKB-SubCell"/>
</dbReference>
<evidence type="ECO:0000256" key="7">
    <source>
        <dbReference type="ARBA" id="ARBA00022729"/>
    </source>
</evidence>
<dbReference type="InterPro" id="IPR036844">
    <property type="entry name" value="Hint_dom_sf"/>
</dbReference>
<dbReference type="GO" id="GO:0007267">
    <property type="term" value="P:cell-cell signaling"/>
    <property type="evidence" value="ECO:0007669"/>
    <property type="project" value="InterPro"/>
</dbReference>
<dbReference type="InterPro" id="IPR009045">
    <property type="entry name" value="Zn_M74/Hedgehog-like"/>
</dbReference>
<evidence type="ECO:0000313" key="16">
    <source>
        <dbReference type="EMBL" id="KAF6039824.1"/>
    </source>
</evidence>
<sequence length="481" mass="54222">MTVKSSHKPFRVRISSTTPTSQSYHKEGLFNLLSSYFNKSLFFKLSSRCEKTTLSAMLTLLSSSACILLLLGSADGCMSSGRTSVRPGRNSNMEPMIYGEYIPSRSELSVSASGSTRGRITRDSPKFKELVENQNVDILFKDEERTGADRVMTQRCKDKLDSLAIMVMNQWPGVKLRVIEGWDEQMEHDVDSLHYEGRAVDITTSDRDRAKLSLLGRLAYNAGFDYVSYESRHHIHCSVKSDEDLSSFSTGGCFSFDSYVTMSDNSKKLLRHLKIGDQVKSAVQNSGEIITDQVFMFLDIAPDKRQTFMQIRYAERQIKYAEGQARCAEGQVRCAEGQIRDAEGQITLTEHHLLYATLNSTDNFADSAAIFAKDINPNHYIFIKLNNTLVSRRVISTRHVTQTGYSAPLTYSGNIIVDDVASSCYASVSRHWLAHLALLPVRVYSRLWEISCSNSDNTTNIIVGVHWYAQWLTQLFPFLMS</sequence>
<dbReference type="GO" id="GO:0016540">
    <property type="term" value="P:protein autoprocessing"/>
    <property type="evidence" value="ECO:0007669"/>
    <property type="project" value="InterPro"/>
</dbReference>
<dbReference type="GO" id="GO:0010468">
    <property type="term" value="P:regulation of gene expression"/>
    <property type="evidence" value="ECO:0007669"/>
    <property type="project" value="TreeGrafter"/>
</dbReference>
<keyword evidence="13" id="KW-0449">Lipoprotein</keyword>
<dbReference type="InterPro" id="IPR001767">
    <property type="entry name" value="Hedgehog_Hint"/>
</dbReference>
<dbReference type="Pfam" id="PF01079">
    <property type="entry name" value="Hint"/>
    <property type="match status" value="2"/>
</dbReference>
<evidence type="ECO:0000313" key="17">
    <source>
        <dbReference type="Proteomes" id="UP000593567"/>
    </source>
</evidence>
<dbReference type="SUPFAM" id="SSF51294">
    <property type="entry name" value="Hedgehog/intein (Hint) domain"/>
    <property type="match status" value="1"/>
</dbReference>
<dbReference type="InterPro" id="IPR001657">
    <property type="entry name" value="Hedgehog"/>
</dbReference>
<comment type="subcellular location">
    <molecule>Sonic hedgehog protein</molecule>
    <subcellularLocation>
        <location evidence="14">Endoplasmic reticulum membrane</location>
    </subcellularLocation>
    <subcellularLocation>
        <location evidence="14">Golgi apparatus membrane</location>
    </subcellularLocation>
</comment>
<dbReference type="EMBL" id="VXIV02000207">
    <property type="protein sequence ID" value="KAF6039824.1"/>
    <property type="molecule type" value="Genomic_DNA"/>
</dbReference>
<keyword evidence="8 14" id="KW-0378">Hydrolase</keyword>
<evidence type="ECO:0000256" key="4">
    <source>
        <dbReference type="ARBA" id="ARBA00022670"/>
    </source>
</evidence>
<feature type="domain" description="Hint" evidence="15">
    <location>
        <begin position="251"/>
        <end position="385"/>
    </location>
</feature>
<comment type="caution">
    <text evidence="16">The sequence shown here is derived from an EMBL/GenBank/DDBJ whole genome shotgun (WGS) entry which is preliminary data.</text>
</comment>
<keyword evidence="17" id="KW-1185">Reference proteome</keyword>
<dbReference type="Gene3D" id="3.30.1380.10">
    <property type="match status" value="1"/>
</dbReference>
<keyword evidence="5" id="KW-0808">Transferase</keyword>
<dbReference type="SMART" id="SM00306">
    <property type="entry name" value="HintN"/>
    <property type="match status" value="1"/>
</dbReference>
<evidence type="ECO:0000256" key="12">
    <source>
        <dbReference type="ARBA" id="ARBA00023139"/>
    </source>
</evidence>
<keyword evidence="10" id="KW-0106">Calcium</keyword>
<dbReference type="Proteomes" id="UP000593567">
    <property type="component" value="Unassembled WGS sequence"/>
</dbReference>
<organism evidence="16 17">
    <name type="scientific">Bugula neritina</name>
    <name type="common">Brown bryozoan</name>
    <name type="synonym">Sertularia neritina</name>
    <dbReference type="NCBI Taxonomy" id="10212"/>
    <lineage>
        <taxon>Eukaryota</taxon>
        <taxon>Metazoa</taxon>
        <taxon>Spiralia</taxon>
        <taxon>Lophotrochozoa</taxon>
        <taxon>Bryozoa</taxon>
        <taxon>Gymnolaemata</taxon>
        <taxon>Cheilostomatida</taxon>
        <taxon>Flustrina</taxon>
        <taxon>Buguloidea</taxon>
        <taxon>Bugulidae</taxon>
        <taxon>Bugula</taxon>
    </lineage>
</organism>
<dbReference type="Gene3D" id="2.170.16.10">
    <property type="entry name" value="Hedgehog/Intein (Hint) domain"/>
    <property type="match status" value="1"/>
</dbReference>
<keyword evidence="6" id="KW-0479">Metal-binding</keyword>
<evidence type="ECO:0000256" key="13">
    <source>
        <dbReference type="ARBA" id="ARBA00023288"/>
    </source>
</evidence>
<proteinExistence type="inferred from homology"/>
<keyword evidence="9 14" id="KW-0068">Autocatalytic cleavage</keyword>
<gene>
    <name evidence="16" type="ORF">EB796_001860</name>
</gene>
<comment type="function">
    <molecule>Protein hedgehog N-product</molecule>
    <text evidence="14">The dually lipidated hedgehog protein N-product is a morphogen which is essential for a variety of patterning events during development.</text>
</comment>
<dbReference type="InterPro" id="IPR050387">
    <property type="entry name" value="Hedgehog_Signaling"/>
</dbReference>
<dbReference type="PANTHER" id="PTHR11889">
    <property type="entry name" value="HEDGEHOG"/>
    <property type="match status" value="1"/>
</dbReference>
<dbReference type="Pfam" id="PF01085">
    <property type="entry name" value="HH_signal"/>
    <property type="match status" value="1"/>
</dbReference>
<dbReference type="PRINTS" id="PR00632">
    <property type="entry name" value="SONICHHOG"/>
</dbReference>
<dbReference type="GO" id="GO:0001708">
    <property type="term" value="P:cell fate specification"/>
    <property type="evidence" value="ECO:0007669"/>
    <property type="project" value="TreeGrafter"/>
</dbReference>
<dbReference type="PANTHER" id="PTHR11889:SF31">
    <property type="entry name" value="PROTEIN HEDGEHOG"/>
    <property type="match status" value="1"/>
</dbReference>
<keyword evidence="12" id="KW-0564">Palmitate</keyword>
<dbReference type="GO" id="GO:0005615">
    <property type="term" value="C:extracellular space"/>
    <property type="evidence" value="ECO:0007669"/>
    <property type="project" value="TreeGrafter"/>
</dbReference>
<comment type="subcellular location">
    <molecule>Protein hedgehog N-product</molecule>
    <subcellularLocation>
        <location evidence="14">Cell membrane</location>
        <topology evidence="14">Lipid-anchor</topology>
    </subcellularLocation>
</comment>
<dbReference type="CDD" id="cd00081">
    <property type="entry name" value="Hint"/>
    <property type="match status" value="1"/>
</dbReference>
<keyword evidence="3 14" id="KW-1003">Cell membrane</keyword>
<dbReference type="OrthoDB" id="5212at2759"/>
<evidence type="ECO:0000256" key="3">
    <source>
        <dbReference type="ARBA" id="ARBA00022475"/>
    </source>
</evidence>